<comment type="caution">
    <text evidence="2">The sequence shown here is derived from an EMBL/GenBank/DDBJ whole genome shotgun (WGS) entry which is preliminary data.</text>
</comment>
<dbReference type="Proteomes" id="UP001431209">
    <property type="component" value="Unassembled WGS sequence"/>
</dbReference>
<accession>A0AAW2YIL3</accession>
<feature type="domain" description="RGS" evidence="1">
    <location>
        <begin position="41"/>
        <end position="190"/>
    </location>
</feature>
<dbReference type="PANTHER" id="PTHR46361:SF3">
    <property type="entry name" value="ELECTRON CARRIER_ PROTEIN DISULFIDE OXIDOREDUCTASE"/>
    <property type="match status" value="1"/>
</dbReference>
<dbReference type="Pfam" id="PF00615">
    <property type="entry name" value="RGS"/>
    <property type="match status" value="1"/>
</dbReference>
<dbReference type="InterPro" id="IPR006869">
    <property type="entry name" value="DUF547"/>
</dbReference>
<dbReference type="SUPFAM" id="SSF48097">
    <property type="entry name" value="Regulator of G-protein signaling, RGS"/>
    <property type="match status" value="1"/>
</dbReference>
<gene>
    <name evidence="2" type="ORF">AKO1_004586</name>
</gene>
<protein>
    <submittedName>
        <fullName evidence="2">Gcc2</fullName>
    </submittedName>
</protein>
<dbReference type="InterPro" id="IPR036305">
    <property type="entry name" value="RGS_sf"/>
</dbReference>
<dbReference type="InterPro" id="IPR016137">
    <property type="entry name" value="RGS"/>
</dbReference>
<dbReference type="Pfam" id="PF04784">
    <property type="entry name" value="DUF547"/>
    <property type="match status" value="1"/>
</dbReference>
<dbReference type="PROSITE" id="PS50132">
    <property type="entry name" value="RGS"/>
    <property type="match status" value="1"/>
</dbReference>
<evidence type="ECO:0000259" key="1">
    <source>
        <dbReference type="PROSITE" id="PS50132"/>
    </source>
</evidence>
<evidence type="ECO:0000313" key="3">
    <source>
        <dbReference type="Proteomes" id="UP001431209"/>
    </source>
</evidence>
<keyword evidence="3" id="KW-1185">Reference proteome</keyword>
<dbReference type="PANTHER" id="PTHR46361">
    <property type="entry name" value="ELECTRON CARRIER/ PROTEIN DISULFIDE OXIDOREDUCTASE"/>
    <property type="match status" value="1"/>
</dbReference>
<organism evidence="2 3">
    <name type="scientific">Acrasis kona</name>
    <dbReference type="NCBI Taxonomy" id="1008807"/>
    <lineage>
        <taxon>Eukaryota</taxon>
        <taxon>Discoba</taxon>
        <taxon>Heterolobosea</taxon>
        <taxon>Tetramitia</taxon>
        <taxon>Eutetramitia</taxon>
        <taxon>Acrasidae</taxon>
        <taxon>Acrasis</taxon>
    </lineage>
</organism>
<name>A0AAW2YIL3_9EUKA</name>
<dbReference type="SMART" id="SM00315">
    <property type="entry name" value="RGS"/>
    <property type="match status" value="1"/>
</dbReference>
<evidence type="ECO:0000313" key="2">
    <source>
        <dbReference type="EMBL" id="KAL0476504.1"/>
    </source>
</evidence>
<reference evidence="2 3" key="1">
    <citation type="submission" date="2024-03" db="EMBL/GenBank/DDBJ databases">
        <title>The Acrasis kona genome and developmental transcriptomes reveal deep origins of eukaryotic multicellular pathways.</title>
        <authorList>
            <person name="Sheikh S."/>
            <person name="Fu C.-J."/>
            <person name="Brown M.W."/>
            <person name="Baldauf S.L."/>
        </authorList>
    </citation>
    <scope>NUCLEOTIDE SEQUENCE [LARGE SCALE GENOMIC DNA]</scope>
    <source>
        <strain evidence="2 3">ATCC MYA-3509</strain>
    </source>
</reference>
<dbReference type="EMBL" id="JAOPGA020000052">
    <property type="protein sequence ID" value="KAL0476504.1"/>
    <property type="molecule type" value="Genomic_DNA"/>
</dbReference>
<sequence length="592" mass="67642">MSEVEPLYSQSCDPTFTTTIRAVIKDGGVDGLLNFFKGIHTVDKLLQCPIGRTYLLQYSKEEFNQESVLCLYEIEALFDLVCRTIDGENSSTPGVVSNQLEEVVDMCEALCDNYVGEGSKKEVNISAFVRQEVEGVLVDCIEKYNHSRSQVVQCLPKLREVMRTFKTEMVSNISDTFARFMLSDLYKEMIIVSFNLRGGDFNETQYKKAVQDFKNVNNPENAKVLNHDLAWVDGVRARHPLSVVSEVLTKSLECLREDPSIFFYNAEDDIIAYNKQNTHTCVLSFVLRQKTCELVATDMTRYLVTKEEKVAFFINLYNLMFLHGIFLTDKYMAQCVVEREMFARSTKYEINGMTFSLDDIMNGVFGGNKKAHFLFGKPFKKDDPRKSWILNLTEEEQRDIKFSLATFVKGGPRINVVAPYTLAQQLQDAKRQYLLESVVVDTDKLIVTLPTLLKEIVTSEVKKSKFQNLFNKSKNVAKVAGIYATEEMELSEQQKSDLDKKKYKYVYSNQVYDTDISCMFTEQQAYEAMISTANKDTSETTTSKDGTRNQAMKKAMNKIQVVDSAHKTASLPKTPSTRELQELKFEKKCIIQ</sequence>
<dbReference type="AlphaFoldDB" id="A0AAW2YIL3"/>
<proteinExistence type="predicted"/>
<dbReference type="Gene3D" id="1.10.167.10">
    <property type="entry name" value="Regulator of G-protein Signalling 4, domain 2"/>
    <property type="match status" value="1"/>
</dbReference>
<dbReference type="InterPro" id="IPR044926">
    <property type="entry name" value="RGS_subdomain_2"/>
</dbReference>